<evidence type="ECO:0000313" key="7">
    <source>
        <dbReference type="EMBL" id="RGK38690.1"/>
    </source>
</evidence>
<dbReference type="AlphaFoldDB" id="A0A3E4LMI0"/>
<gene>
    <name evidence="8" type="ORF">DW672_09080</name>
    <name evidence="7" type="ORF">DXD17_09615</name>
</gene>
<protein>
    <submittedName>
        <fullName evidence="7">Serine protease</fullName>
    </submittedName>
</protein>
<evidence type="ECO:0000259" key="6">
    <source>
        <dbReference type="PROSITE" id="PS50106"/>
    </source>
</evidence>
<dbReference type="InterPro" id="IPR009003">
    <property type="entry name" value="Peptidase_S1_PA"/>
</dbReference>
<dbReference type="RefSeq" id="WP_005611476.1">
    <property type="nucleotide sequence ID" value="NZ_CABKOA010000016.1"/>
</dbReference>
<dbReference type="EMBL" id="QSQN01000024">
    <property type="protein sequence ID" value="RGK38690.1"/>
    <property type="molecule type" value="Genomic_DNA"/>
</dbReference>
<proteinExistence type="inferred from homology"/>
<dbReference type="Pfam" id="PF13180">
    <property type="entry name" value="PDZ_2"/>
    <property type="match status" value="1"/>
</dbReference>
<dbReference type="Gene3D" id="2.40.10.120">
    <property type="match status" value="1"/>
</dbReference>
<keyword evidence="5" id="KW-0812">Transmembrane</keyword>
<dbReference type="SUPFAM" id="SSF50494">
    <property type="entry name" value="Trypsin-like serine proteases"/>
    <property type="match status" value="1"/>
</dbReference>
<evidence type="ECO:0000313" key="10">
    <source>
        <dbReference type="Proteomes" id="UP000284902"/>
    </source>
</evidence>
<dbReference type="PROSITE" id="PS50106">
    <property type="entry name" value="PDZ"/>
    <property type="match status" value="1"/>
</dbReference>
<dbReference type="SUPFAM" id="SSF50156">
    <property type="entry name" value="PDZ domain-like"/>
    <property type="match status" value="1"/>
</dbReference>
<dbReference type="Proteomes" id="UP000260793">
    <property type="component" value="Unassembled WGS sequence"/>
</dbReference>
<dbReference type="GeneID" id="77332942"/>
<dbReference type="EMBL" id="QRHG01000022">
    <property type="protein sequence ID" value="RHF59486.1"/>
    <property type="molecule type" value="Genomic_DNA"/>
</dbReference>
<keyword evidence="5" id="KW-0472">Membrane</keyword>
<comment type="similarity">
    <text evidence="1">Belongs to the peptidase S1C family.</text>
</comment>
<evidence type="ECO:0000256" key="5">
    <source>
        <dbReference type="SAM" id="Phobius"/>
    </source>
</evidence>
<evidence type="ECO:0000256" key="2">
    <source>
        <dbReference type="ARBA" id="ARBA00022670"/>
    </source>
</evidence>
<keyword evidence="2 7" id="KW-0645">Protease</keyword>
<dbReference type="InterPro" id="IPR001478">
    <property type="entry name" value="PDZ"/>
</dbReference>
<dbReference type="Pfam" id="PF13365">
    <property type="entry name" value="Trypsin_2"/>
    <property type="match status" value="1"/>
</dbReference>
<dbReference type="Gene3D" id="2.30.42.10">
    <property type="match status" value="1"/>
</dbReference>
<sequence>MLDEKEQEKPQEEEESYSFLQETIKPKKISRKMLIQQFVRIALYGLIFGGVASLGFFAVKPAAQRWLKGKPETVTIPEDDTPSGQEDAAAGNQNDPVDQTLSKENYEEILKSMYQAVKEAKKGVVSVSAASEEEDWDAEATGITSSVSGVITADNGQELLIFASESVCKDAEEWQVEFVDGTSYKASVKSRDKNSGFAVFSVAKNELSDATWNAIHVAELGNSNLAAQGDGVIALGNTLGYEDGVSYGIISSTEYQQKFRDGECGVIGTDISGSDGATGILFNMDGEVIGMISDDIWEDKGDHTVNAYAISDLKSRIQLMANGGSVPYIGIYGTTVTGELQQNEGMPSGLYVIEVDPDSPAMAAGIQSGDIIWQVSGESVSSMSSYEKAVLEEKSDAVIRVKGKRKGADGYVDLDFTVNVGDKK</sequence>
<dbReference type="InterPro" id="IPR001940">
    <property type="entry name" value="Peptidase_S1C"/>
</dbReference>
<dbReference type="InterPro" id="IPR036034">
    <property type="entry name" value="PDZ_sf"/>
</dbReference>
<dbReference type="PANTHER" id="PTHR22939">
    <property type="entry name" value="SERINE PROTEASE FAMILY S1C HTRA-RELATED"/>
    <property type="match status" value="1"/>
</dbReference>
<evidence type="ECO:0000256" key="4">
    <source>
        <dbReference type="SAM" id="MobiDB-lite"/>
    </source>
</evidence>
<keyword evidence="3" id="KW-0378">Hydrolase</keyword>
<evidence type="ECO:0000313" key="8">
    <source>
        <dbReference type="EMBL" id="RHF59486.1"/>
    </source>
</evidence>
<accession>A0A3E4LMI0</accession>
<keyword evidence="5" id="KW-1133">Transmembrane helix</keyword>
<evidence type="ECO:0000256" key="3">
    <source>
        <dbReference type="ARBA" id="ARBA00022801"/>
    </source>
</evidence>
<evidence type="ECO:0000256" key="1">
    <source>
        <dbReference type="ARBA" id="ARBA00010541"/>
    </source>
</evidence>
<reference evidence="9 10" key="1">
    <citation type="submission" date="2018-08" db="EMBL/GenBank/DDBJ databases">
        <title>A genome reference for cultivated species of the human gut microbiota.</title>
        <authorList>
            <person name="Zou Y."/>
            <person name="Xue W."/>
            <person name="Luo G."/>
        </authorList>
    </citation>
    <scope>NUCLEOTIDE SEQUENCE [LARGE SCALE GENOMIC DNA]</scope>
    <source>
        <strain evidence="8 10">AM25-1LB</strain>
        <strain evidence="7 9">TF11-7</strain>
    </source>
</reference>
<evidence type="ECO:0000313" key="9">
    <source>
        <dbReference type="Proteomes" id="UP000260793"/>
    </source>
</evidence>
<feature type="transmembrane region" description="Helical" evidence="5">
    <location>
        <begin position="38"/>
        <end position="59"/>
    </location>
</feature>
<dbReference type="PRINTS" id="PR00834">
    <property type="entry name" value="PROTEASES2C"/>
</dbReference>
<dbReference type="GO" id="GO:0004252">
    <property type="term" value="F:serine-type endopeptidase activity"/>
    <property type="evidence" value="ECO:0007669"/>
    <property type="project" value="InterPro"/>
</dbReference>
<dbReference type="SMART" id="SM00228">
    <property type="entry name" value="PDZ"/>
    <property type="match status" value="1"/>
</dbReference>
<feature type="region of interest" description="Disordered" evidence="4">
    <location>
        <begin position="70"/>
        <end position="99"/>
    </location>
</feature>
<feature type="domain" description="PDZ" evidence="6">
    <location>
        <begin position="316"/>
        <end position="407"/>
    </location>
</feature>
<dbReference type="Proteomes" id="UP000284902">
    <property type="component" value="Unassembled WGS sequence"/>
</dbReference>
<name>A0A3E4LMI0_9FIRM</name>
<dbReference type="GO" id="GO:0006508">
    <property type="term" value="P:proteolysis"/>
    <property type="evidence" value="ECO:0007669"/>
    <property type="project" value="UniProtKB-KW"/>
</dbReference>
<organism evidence="7 9">
    <name type="scientific">[Ruminococcus] lactaris</name>
    <dbReference type="NCBI Taxonomy" id="46228"/>
    <lineage>
        <taxon>Bacteria</taxon>
        <taxon>Bacillati</taxon>
        <taxon>Bacillota</taxon>
        <taxon>Clostridia</taxon>
        <taxon>Lachnospirales</taxon>
        <taxon>Lachnospiraceae</taxon>
        <taxon>Mediterraneibacter</taxon>
    </lineage>
</organism>
<comment type="caution">
    <text evidence="7">The sequence shown here is derived from an EMBL/GenBank/DDBJ whole genome shotgun (WGS) entry which is preliminary data.</text>
</comment>
<dbReference type="PANTHER" id="PTHR22939:SF129">
    <property type="entry name" value="SERINE PROTEASE HTRA2, MITOCHONDRIAL"/>
    <property type="match status" value="1"/>
</dbReference>